<keyword evidence="2" id="KW-0680">Restriction system</keyword>
<organism evidence="5 6">
    <name type="scientific">Helicobacter marmotae</name>
    <dbReference type="NCBI Taxonomy" id="152490"/>
    <lineage>
        <taxon>Bacteria</taxon>
        <taxon>Pseudomonadati</taxon>
        <taxon>Campylobacterota</taxon>
        <taxon>Epsilonproteobacteria</taxon>
        <taxon>Campylobacterales</taxon>
        <taxon>Helicobacteraceae</taxon>
        <taxon>Helicobacter</taxon>
    </lineage>
</organism>
<dbReference type="PANTHER" id="PTHR43140:SF1">
    <property type="entry name" value="TYPE I RESTRICTION ENZYME ECOKI SPECIFICITY SUBUNIT"/>
    <property type="match status" value="1"/>
</dbReference>
<protein>
    <recommendedName>
        <fullName evidence="4">Type I restriction modification DNA specificity domain-containing protein</fullName>
    </recommendedName>
</protein>
<dbReference type="GO" id="GO:0003677">
    <property type="term" value="F:DNA binding"/>
    <property type="evidence" value="ECO:0007669"/>
    <property type="project" value="UniProtKB-KW"/>
</dbReference>
<evidence type="ECO:0000256" key="3">
    <source>
        <dbReference type="ARBA" id="ARBA00023125"/>
    </source>
</evidence>
<dbReference type="GO" id="GO:0009307">
    <property type="term" value="P:DNA restriction-modification system"/>
    <property type="evidence" value="ECO:0007669"/>
    <property type="project" value="UniProtKB-KW"/>
</dbReference>
<evidence type="ECO:0000256" key="1">
    <source>
        <dbReference type="ARBA" id="ARBA00010923"/>
    </source>
</evidence>
<evidence type="ECO:0000259" key="4">
    <source>
        <dbReference type="Pfam" id="PF01420"/>
    </source>
</evidence>
<evidence type="ECO:0000256" key="2">
    <source>
        <dbReference type="ARBA" id="ARBA00022747"/>
    </source>
</evidence>
<dbReference type="InterPro" id="IPR000055">
    <property type="entry name" value="Restrct_endonuc_typeI_TRD"/>
</dbReference>
<accession>A0A3D8I3H6</accession>
<sequence length="177" mass="19986">MPKSWVWVKLGEVCEIFTGNSINADKKEKEFTGHKEGLNYIGTKDINTDRQIMYENGIKIPYCKSNDFKIAKKYSTLLCLEGGSAGKKIGFLEENVCFGNKLCCFESSFCNAKFLYFYLQNPNFLQEFNLNLVGIIGGVGKDKIKDFLIPLPPLVEQVFIVKTLDSLFALAKGLRVE</sequence>
<feature type="domain" description="Type I restriction modification DNA specificity" evidence="4">
    <location>
        <begin position="2"/>
        <end position="169"/>
    </location>
</feature>
<keyword evidence="6" id="KW-1185">Reference proteome</keyword>
<dbReference type="AlphaFoldDB" id="A0A3D8I3H6"/>
<dbReference type="Gene3D" id="3.90.220.20">
    <property type="entry name" value="DNA methylase specificity domains"/>
    <property type="match status" value="1"/>
</dbReference>
<comment type="caution">
    <text evidence="5">The sequence shown here is derived from an EMBL/GenBank/DDBJ whole genome shotgun (WGS) entry which is preliminary data.</text>
</comment>
<dbReference type="Pfam" id="PF01420">
    <property type="entry name" value="Methylase_S"/>
    <property type="match status" value="1"/>
</dbReference>
<keyword evidence="3" id="KW-0238">DNA-binding</keyword>
<name>A0A3D8I3H6_9HELI</name>
<dbReference type="EMBL" id="NXLR01000010">
    <property type="protein sequence ID" value="RDU59672.1"/>
    <property type="molecule type" value="Genomic_DNA"/>
</dbReference>
<evidence type="ECO:0000313" key="6">
    <source>
        <dbReference type="Proteomes" id="UP000256599"/>
    </source>
</evidence>
<comment type="similarity">
    <text evidence="1">Belongs to the type-I restriction system S methylase family.</text>
</comment>
<evidence type="ECO:0000313" key="5">
    <source>
        <dbReference type="EMBL" id="RDU59672.1"/>
    </source>
</evidence>
<dbReference type="InterPro" id="IPR051212">
    <property type="entry name" value="Type-I_RE_S_subunit"/>
</dbReference>
<dbReference type="InterPro" id="IPR044946">
    <property type="entry name" value="Restrct_endonuc_typeI_TRD_sf"/>
</dbReference>
<dbReference type="CDD" id="cd16961">
    <property type="entry name" value="RMtype1_S_TRD-CR_like"/>
    <property type="match status" value="1"/>
</dbReference>
<dbReference type="SUPFAM" id="SSF116734">
    <property type="entry name" value="DNA methylase specificity domain"/>
    <property type="match status" value="1"/>
</dbReference>
<gene>
    <name evidence="5" type="ORF">CQA63_06155</name>
</gene>
<dbReference type="Proteomes" id="UP000256599">
    <property type="component" value="Unassembled WGS sequence"/>
</dbReference>
<proteinExistence type="inferred from homology"/>
<dbReference type="PANTHER" id="PTHR43140">
    <property type="entry name" value="TYPE-1 RESTRICTION ENZYME ECOKI SPECIFICITY PROTEIN"/>
    <property type="match status" value="1"/>
</dbReference>
<dbReference type="OrthoDB" id="5363772at2"/>
<reference evidence="5 6" key="1">
    <citation type="submission" date="2018-04" db="EMBL/GenBank/DDBJ databases">
        <title>Novel Campyloabacter and Helicobacter Species and Strains.</title>
        <authorList>
            <person name="Mannion A.J."/>
            <person name="Shen Z."/>
            <person name="Fox J.G."/>
        </authorList>
    </citation>
    <scope>NUCLEOTIDE SEQUENCE [LARGE SCALE GENOMIC DNA]</scope>
    <source>
        <strain evidence="5 6">MIT 98-6070</strain>
    </source>
</reference>